<dbReference type="NCBIfam" id="TIGR00704">
    <property type="entry name" value="NaPi_cotrn_rel"/>
    <property type="match status" value="1"/>
</dbReference>
<keyword evidence="5 6" id="KW-0472">Membrane</keyword>
<dbReference type="RefSeq" id="WP_087678022.1">
    <property type="nucleotide sequence ID" value="NZ_FUWV01000002.1"/>
</dbReference>
<organism evidence="8 9">
    <name type="scientific">Garciella nitratireducens DSM 15102</name>
    <dbReference type="NCBI Taxonomy" id="1121911"/>
    <lineage>
        <taxon>Bacteria</taxon>
        <taxon>Bacillati</taxon>
        <taxon>Bacillota</taxon>
        <taxon>Clostridia</taxon>
        <taxon>Eubacteriales</taxon>
        <taxon>Eubacteriaceae</taxon>
        <taxon>Garciella</taxon>
    </lineage>
</organism>
<accession>A0A1T4KKZ3</accession>
<dbReference type="InterPro" id="IPR038078">
    <property type="entry name" value="PhoU-like_sf"/>
</dbReference>
<feature type="domain" description="PhoU" evidence="7">
    <location>
        <begin position="471"/>
        <end position="554"/>
    </location>
</feature>
<dbReference type="Pfam" id="PF01895">
    <property type="entry name" value="PhoU"/>
    <property type="match status" value="2"/>
</dbReference>
<evidence type="ECO:0000256" key="3">
    <source>
        <dbReference type="ARBA" id="ARBA00022692"/>
    </source>
</evidence>
<evidence type="ECO:0000256" key="1">
    <source>
        <dbReference type="ARBA" id="ARBA00004651"/>
    </source>
</evidence>
<feature type="transmembrane region" description="Helical" evidence="6">
    <location>
        <begin position="47"/>
        <end position="74"/>
    </location>
</feature>
<feature type="transmembrane region" description="Helical" evidence="6">
    <location>
        <begin position="106"/>
        <end position="124"/>
    </location>
</feature>
<feature type="domain" description="PhoU" evidence="7">
    <location>
        <begin position="366"/>
        <end position="451"/>
    </location>
</feature>
<evidence type="ECO:0000256" key="2">
    <source>
        <dbReference type="ARBA" id="ARBA00022475"/>
    </source>
</evidence>
<dbReference type="PANTHER" id="PTHR10010:SF46">
    <property type="entry name" value="SODIUM-DEPENDENT PHOSPHATE TRANSPORT PROTEIN 2B"/>
    <property type="match status" value="1"/>
</dbReference>
<name>A0A1T4KKZ3_9FIRM</name>
<evidence type="ECO:0000313" key="9">
    <source>
        <dbReference type="Proteomes" id="UP000196365"/>
    </source>
</evidence>
<dbReference type="InterPro" id="IPR004633">
    <property type="entry name" value="NaPi_cotrn-rel/YqeW-like"/>
</dbReference>
<dbReference type="PANTHER" id="PTHR10010">
    <property type="entry name" value="SOLUTE CARRIER FAMILY 34 SODIUM PHOSPHATE , MEMBER 2-RELATED"/>
    <property type="match status" value="1"/>
</dbReference>
<dbReference type="InterPro" id="IPR003841">
    <property type="entry name" value="Na/Pi_transpt"/>
</dbReference>
<evidence type="ECO:0000259" key="7">
    <source>
        <dbReference type="Pfam" id="PF01895"/>
    </source>
</evidence>
<feature type="transmembrane region" description="Helical" evidence="6">
    <location>
        <begin position="130"/>
        <end position="149"/>
    </location>
</feature>
<gene>
    <name evidence="8" type="ORF">SAMN02745973_00587</name>
</gene>
<dbReference type="GO" id="GO:0044341">
    <property type="term" value="P:sodium-dependent phosphate transport"/>
    <property type="evidence" value="ECO:0007669"/>
    <property type="project" value="InterPro"/>
</dbReference>
<keyword evidence="2" id="KW-1003">Cell membrane</keyword>
<dbReference type="Pfam" id="PF02690">
    <property type="entry name" value="Na_Pi_cotrans"/>
    <property type="match status" value="1"/>
</dbReference>
<evidence type="ECO:0000256" key="5">
    <source>
        <dbReference type="ARBA" id="ARBA00023136"/>
    </source>
</evidence>
<dbReference type="GO" id="GO:0005886">
    <property type="term" value="C:plasma membrane"/>
    <property type="evidence" value="ECO:0007669"/>
    <property type="project" value="UniProtKB-SubCell"/>
</dbReference>
<proteinExistence type="predicted"/>
<dbReference type="SUPFAM" id="SSF109755">
    <property type="entry name" value="PhoU-like"/>
    <property type="match status" value="1"/>
</dbReference>
<dbReference type="NCBIfam" id="NF037997">
    <property type="entry name" value="Na_Pi_symport"/>
    <property type="match status" value="1"/>
</dbReference>
<feature type="transmembrane region" description="Helical" evidence="6">
    <location>
        <begin position="250"/>
        <end position="271"/>
    </location>
</feature>
<sequence length="561" mass="61859">MTAKMLMTLFGGLGLFLYGMTIMSDGLKNIAGDRMKRLLEILTNNRLMGILVGTIVTAIIQSSSATTVMVVGFVNAGLMNLLQATGVIMGANIGTTITAQLIAFKITDYATLAIGLGTILYLFAKKNKTKQIGGVILGFGILFIGMNFMSDSMKPLRDYEGFKTILISFSKNPFLGVLAGFVFTAIIQSSSASIGLLQALAISGAFNNVPNPLQLIVPILMGQNIGTCVTSMLSSIGASISAKRASFIHLLFNVIGTIVFLMILWIGRWIFKGDTPIFNFIVSISGTTTLNGQVVADISRQIANFHTLFNISNTIILLPFGKFLVRIAEKVLAGEEKEDLGGLKFLDERILENPAIAVGQVVKETVRMGRIALENMNRALQAFFTGNEKLIEEVFEKEKIINQLNRDITHYLIKLSNSNLSEKDEIRTTNLYHTLSDIERIGDHSENLAELAQYKIEHNLSFSNIAFDELKGMVKKINNMISDVITSLETDDIDLAKTIYEKEDEVDKLEENYRAEHIQRLNRQLCHPSSGVIFLDVLSNLERIADHATNISKTVLDLKEV</sequence>
<dbReference type="GO" id="GO:0005436">
    <property type="term" value="F:sodium:phosphate symporter activity"/>
    <property type="evidence" value="ECO:0007669"/>
    <property type="project" value="InterPro"/>
</dbReference>
<feature type="transmembrane region" description="Helical" evidence="6">
    <location>
        <begin position="6"/>
        <end position="27"/>
    </location>
</feature>
<dbReference type="Gene3D" id="1.20.58.220">
    <property type="entry name" value="Phosphate transport system protein phou homolog 2, domain 2"/>
    <property type="match status" value="1"/>
</dbReference>
<dbReference type="AlphaFoldDB" id="A0A1T4KKZ3"/>
<protein>
    <submittedName>
        <fullName evidence="8">Phosphate:Na+ symporter</fullName>
    </submittedName>
</protein>
<keyword evidence="3 6" id="KW-0812">Transmembrane</keyword>
<reference evidence="8 9" key="1">
    <citation type="submission" date="2017-02" db="EMBL/GenBank/DDBJ databases">
        <authorList>
            <person name="Peterson S.W."/>
        </authorList>
    </citation>
    <scope>NUCLEOTIDE SEQUENCE [LARGE SCALE GENOMIC DNA]</scope>
    <source>
        <strain evidence="8 9">DSM 15102</strain>
    </source>
</reference>
<evidence type="ECO:0000256" key="6">
    <source>
        <dbReference type="SAM" id="Phobius"/>
    </source>
</evidence>
<keyword evidence="9" id="KW-1185">Reference proteome</keyword>
<feature type="transmembrane region" description="Helical" evidence="6">
    <location>
        <begin position="174"/>
        <end position="203"/>
    </location>
</feature>
<dbReference type="InterPro" id="IPR026022">
    <property type="entry name" value="PhoU_dom"/>
</dbReference>
<dbReference type="OrthoDB" id="9763003at2"/>
<keyword evidence="4 6" id="KW-1133">Transmembrane helix</keyword>
<dbReference type="EMBL" id="FUWV01000002">
    <property type="protein sequence ID" value="SJZ43058.1"/>
    <property type="molecule type" value="Genomic_DNA"/>
</dbReference>
<comment type="subcellular location">
    <subcellularLocation>
        <location evidence="1">Cell membrane</location>
        <topology evidence="1">Multi-pass membrane protein</topology>
    </subcellularLocation>
</comment>
<evidence type="ECO:0000313" key="8">
    <source>
        <dbReference type="EMBL" id="SJZ43058.1"/>
    </source>
</evidence>
<evidence type="ECO:0000256" key="4">
    <source>
        <dbReference type="ARBA" id="ARBA00022989"/>
    </source>
</evidence>
<dbReference type="Proteomes" id="UP000196365">
    <property type="component" value="Unassembled WGS sequence"/>
</dbReference>